<gene>
    <name evidence="1" type="ORF">BDN70DRAFT_937438</name>
</gene>
<evidence type="ECO:0000313" key="1">
    <source>
        <dbReference type="EMBL" id="KAF9473448.1"/>
    </source>
</evidence>
<dbReference type="EMBL" id="MU155442">
    <property type="protein sequence ID" value="KAF9473448.1"/>
    <property type="molecule type" value="Genomic_DNA"/>
</dbReference>
<reference evidence="1" key="1">
    <citation type="submission" date="2020-11" db="EMBL/GenBank/DDBJ databases">
        <authorList>
            <consortium name="DOE Joint Genome Institute"/>
            <person name="Ahrendt S."/>
            <person name="Riley R."/>
            <person name="Andreopoulos W."/>
            <person name="Labutti K."/>
            <person name="Pangilinan J."/>
            <person name="Ruiz-Duenas F.J."/>
            <person name="Barrasa J.M."/>
            <person name="Sanchez-Garcia M."/>
            <person name="Camarero S."/>
            <person name="Miyauchi S."/>
            <person name="Serrano A."/>
            <person name="Linde D."/>
            <person name="Babiker R."/>
            <person name="Drula E."/>
            <person name="Ayuso-Fernandez I."/>
            <person name="Pacheco R."/>
            <person name="Padilla G."/>
            <person name="Ferreira P."/>
            <person name="Barriuso J."/>
            <person name="Kellner H."/>
            <person name="Castanera R."/>
            <person name="Alfaro M."/>
            <person name="Ramirez L."/>
            <person name="Pisabarro A.G."/>
            <person name="Kuo A."/>
            <person name="Tritt A."/>
            <person name="Lipzen A."/>
            <person name="He G."/>
            <person name="Yan M."/>
            <person name="Ng V."/>
            <person name="Cullen D."/>
            <person name="Martin F."/>
            <person name="Rosso M.-N."/>
            <person name="Henrissat B."/>
            <person name="Hibbett D."/>
            <person name="Martinez A.T."/>
            <person name="Grigoriev I.V."/>
        </authorList>
    </citation>
    <scope>NUCLEOTIDE SEQUENCE</scope>
    <source>
        <strain evidence="1">CIRM-BRFM 674</strain>
    </source>
</reference>
<comment type="caution">
    <text evidence="1">The sequence shown here is derived from an EMBL/GenBank/DDBJ whole genome shotgun (WGS) entry which is preliminary data.</text>
</comment>
<evidence type="ECO:0000313" key="2">
    <source>
        <dbReference type="Proteomes" id="UP000807469"/>
    </source>
</evidence>
<dbReference type="Proteomes" id="UP000807469">
    <property type="component" value="Unassembled WGS sequence"/>
</dbReference>
<accession>A0A9P5YPB4</accession>
<dbReference type="AlphaFoldDB" id="A0A9P5YPB4"/>
<name>A0A9P5YPB4_9AGAR</name>
<organism evidence="1 2">
    <name type="scientific">Pholiota conissans</name>
    <dbReference type="NCBI Taxonomy" id="109636"/>
    <lineage>
        <taxon>Eukaryota</taxon>
        <taxon>Fungi</taxon>
        <taxon>Dikarya</taxon>
        <taxon>Basidiomycota</taxon>
        <taxon>Agaricomycotina</taxon>
        <taxon>Agaricomycetes</taxon>
        <taxon>Agaricomycetidae</taxon>
        <taxon>Agaricales</taxon>
        <taxon>Agaricineae</taxon>
        <taxon>Strophariaceae</taxon>
        <taxon>Pholiota</taxon>
    </lineage>
</organism>
<proteinExistence type="predicted"/>
<sequence length="135" mass="15224">MRDLSLDDRSYVDRTLFDNILALYERSPCWSTSPSPVHAPNTPLSAQILAPSRRLNHTPLSLLKNYLQPDSPSSSLYSILSASVTTMSQQPPNVSMAIPAHMERPYHPLSALVASHRFTSQHQRSSSERSLYIRY</sequence>
<protein>
    <submittedName>
        <fullName evidence="1">Uncharacterized protein</fullName>
    </submittedName>
</protein>
<keyword evidence="2" id="KW-1185">Reference proteome</keyword>